<evidence type="ECO:0000259" key="6">
    <source>
        <dbReference type="PROSITE" id="PS51700"/>
    </source>
</evidence>
<name>A0AAV6G9X4_9TELE</name>
<evidence type="ECO:0000256" key="3">
    <source>
        <dbReference type="ARBA" id="ARBA00022801"/>
    </source>
</evidence>
<dbReference type="InterPro" id="IPR005314">
    <property type="entry name" value="Peptidase_C50"/>
</dbReference>
<evidence type="ECO:0000256" key="1">
    <source>
        <dbReference type="ARBA" id="ARBA00000451"/>
    </source>
</evidence>
<feature type="region of interest" description="Disordered" evidence="5">
    <location>
        <begin position="1317"/>
        <end position="1550"/>
    </location>
</feature>
<keyword evidence="3" id="KW-0378">Hydrolase</keyword>
<accession>A0AAV6G9X4</accession>
<comment type="catalytic activity">
    <reaction evidence="1">
        <text>All bonds known to be hydrolyzed by this endopeptidase have arginine in P1 and an acidic residue in P4. P6 is often occupied by an acidic residue or by a hydroxy-amino-acid residue, the phosphorylation of which enhances cleavage.</text>
        <dbReference type="EC" id="3.4.22.49"/>
    </reaction>
</comment>
<evidence type="ECO:0000313" key="7">
    <source>
        <dbReference type="EMBL" id="KAG5270267.1"/>
    </source>
</evidence>
<gene>
    <name evidence="7" type="ORF">AALO_G00190700</name>
</gene>
<dbReference type="PROSITE" id="PS51700">
    <property type="entry name" value="SEPARIN"/>
    <property type="match status" value="1"/>
</dbReference>
<dbReference type="InterPro" id="IPR011990">
    <property type="entry name" value="TPR-like_helical_dom_sf"/>
</dbReference>
<dbReference type="PANTHER" id="PTHR12792:SF0">
    <property type="entry name" value="SEPARIN"/>
    <property type="match status" value="1"/>
</dbReference>
<feature type="compositionally biased region" description="Basic and acidic residues" evidence="5">
    <location>
        <begin position="1540"/>
        <end position="1550"/>
    </location>
</feature>
<dbReference type="GO" id="GO:0006508">
    <property type="term" value="P:proteolysis"/>
    <property type="evidence" value="ECO:0007669"/>
    <property type="project" value="InterPro"/>
</dbReference>
<dbReference type="GO" id="GO:0005737">
    <property type="term" value="C:cytoplasm"/>
    <property type="evidence" value="ECO:0007669"/>
    <property type="project" value="TreeGrafter"/>
</dbReference>
<dbReference type="EMBL" id="JADWDJ010000014">
    <property type="protein sequence ID" value="KAG5270267.1"/>
    <property type="molecule type" value="Genomic_DNA"/>
</dbReference>
<proteinExistence type="predicted"/>
<keyword evidence="4" id="KW-0159">Chromosome partition</keyword>
<dbReference type="Proteomes" id="UP000823561">
    <property type="component" value="Chromosome 14"/>
</dbReference>
<feature type="compositionally biased region" description="Low complexity" evidence="5">
    <location>
        <begin position="1491"/>
        <end position="1505"/>
    </location>
</feature>
<dbReference type="SUPFAM" id="SSF48452">
    <property type="entry name" value="TPR-like"/>
    <property type="match status" value="1"/>
</dbReference>
<evidence type="ECO:0000256" key="4">
    <source>
        <dbReference type="ARBA" id="ARBA00022829"/>
    </source>
</evidence>
<dbReference type="InterPro" id="IPR030397">
    <property type="entry name" value="SEPARIN_core_dom"/>
</dbReference>
<dbReference type="GO" id="GO:0005634">
    <property type="term" value="C:nucleus"/>
    <property type="evidence" value="ECO:0007669"/>
    <property type="project" value="InterPro"/>
</dbReference>
<sequence>MRCVKTEDFVRRISTSADAAALHNELEGFLGSGGGPHTRAVCDRIIHACYQRLGLGAQLEVGLVQSVMRLVQLAVGGYKQVEEVRPSAPLYLEKMLFHILQKLMKVGKQHCADLALLLFQRLKATDSQEEEYQALVQNCFALMWNAAGGVRESHTPEPTNTPAPTHTLRVRLEALRFRLLQESVCVLGGPSKGCVYVEEALIQYRRACGGLTHTHAVTMLRLLQECVLGPLWSVEECVSDLGPLCFLTVKVCKMLCGAELWDLANQQVAEAEGRVQGQREELCSALQLCGWSVQLHRLLRTSESDGGHTYAACAQLLSNLSVTMETHSQPILEACQLVVWATETGPRNGMEAATLLACLNFLKQHQQTILVCEAPNLQTTLCQSLCQAFSSTHTSLKKSKVLEGVCLQQVMERLQGSVTELLQHLQKLANENLLQHAVSTMNGVVFELFNRKLHLEALSLVKPLCEQLVKSRPPSLSTERVNHCFLQAVQSFRRVGDHRGALQAVSDWLLCLSKEELRDMCSITHTHSLSHTHPIKLWAKIKADAAKSGEEELLLRTLRDSFQGAEPGDAVMMQLLEVELRAYADGSHDLHRETYNTLCDLLDLCPEDSEHTHTRAHTLLQLAQVTCLHDFSQLTDCSPVDFAHEALRLLEVEPETVANADWLRDDTAHASLWLYICQSEKSLQEAMSTEKRLREEQDRGGVACLEPLLPNDLDQEERERVKESVLVYEGLNFNLKQHTDRLAALNKSLSLWAGLVVEGAVPVVRHPAHTASSLLLLASLYTLMSKPLEALQSYQLAHRLSCCLGDAQSSASALCHCARVLMDLGEWESAQVHLEQAEECITKAAASSSITIISMTIKLLRASIFYCTGEVDRGVCVLCEVLCDVEKKHSRSFYMLKAQALQTASTYLSLDTHSLPSELRSKITQHGLISPDVAQYEGMKLLHSLVVMLLGKGLFGASSSNSDSNSTAQDNTGDGLLIKYQLLSEVCVCARRLVCVRSKAGSAHEAKVQCLEALKLASKLQSINHCADLLVCKAELELLKGASEESAQDLQRVKNLLESCTDSSGGRGSDMKLNLRKVLTPMDLQAPPPQRQEEEHNDDTDGLLSSRQIPRIVVEGVGVASGQGSSPPLKQRSDWLRSLSHTAECVCAVCSDLTLGRVCVSWALASAALSSLTHTHPKTNSSTHTHSRAALRLYRLCVQRCQRLSHTLARKLQSLPLTHTHTSTPLHPLLRVPVARALVGQAESMMGRQPQLSPELQGVLEKGLKVTTPRGHAWAELLTLRAELLALRGVACCLAIAAKRQVSVEDLFSGVWSWNPPKKREHSGVCEPQEELTHTHTPRAAFQTPARGARSSQSSAPKSLLRPAPSSTPSVFKTPCAPGHRPKSAAASLSVFEFPGGSPEHSHTRARTAPITPRLHAGKKASGRGFQVFEDTSPTEVAAPKAPPAPRRTKRSRFKVVFSDESDSDSEAPPVAEVKKRSPQTSRKSRPPQKAPANQKAPPAQKAPPTQRTTRGKSALHQSATAPQEGVALTQQRPRRGRSKKDSSHCEEVETLRTIEDEEDLKGDQSLDLLQLSDTDTGDAVDGLDECEILRRDLGAEMGCGHVIDIRKAVEPLTHIHSGMDLSLDSALSILQSSWLLLQHAPPPSLFSRLSSLIAQSHGNKDPVTTAMMHSNALGITTRHHMTRLLASRMRKWRKCQPDVADALEALSLKEETHKETQKLLTLQQIFSFPTAEPRALPQTHTHQFSQQLQDLPKGVIVCMLSVVEACPGTIDTLLLTRLERDSAPITIRIPTAQRQNSVSVCVAELEAILEQQKQLNGVSEKNQWWEGRRSLDSRMQRLLEHMQECLGVWLCLLLPLASDPALSEQLAHLMPLPPSCSITTHMLQVVLSAAPLLSHSDLQSLAEGAGLDPEACLNLQKATAKLQKRVEPEGHTVLILDKYLQKLPWESIPCLRPRTVTRMPSLQAVLGHAYLQKLDAECVLVQGVDPQQVFYVLNPDGNLPDTQQRFEEWFSSEEVWQGVCGSAPDPGKLQEAMATKDLYIYVGHGAGARFLDSGRLLKGEVRSAALLFGCSSAALSVNGLQEGTGIVLNYISAGCPLVLGNLWDVTDRDIDRLTVALLRSWLSGGPGSSLLAHLPAARTNTRLTHMIGAAPVAYGLPVYLR</sequence>
<dbReference type="PANTHER" id="PTHR12792">
    <property type="entry name" value="EXTRA SPINDLE POLES 1-RELATED"/>
    <property type="match status" value="1"/>
</dbReference>
<dbReference type="Pfam" id="PF03568">
    <property type="entry name" value="Separin_C"/>
    <property type="match status" value="2"/>
</dbReference>
<keyword evidence="8" id="KW-1185">Reference proteome</keyword>
<dbReference type="GO" id="GO:0072686">
    <property type="term" value="C:mitotic spindle"/>
    <property type="evidence" value="ECO:0007669"/>
    <property type="project" value="TreeGrafter"/>
</dbReference>
<dbReference type="GO" id="GO:0051307">
    <property type="term" value="P:meiotic chromosome separation"/>
    <property type="evidence" value="ECO:0007669"/>
    <property type="project" value="TreeGrafter"/>
</dbReference>
<evidence type="ECO:0000313" key="8">
    <source>
        <dbReference type="Proteomes" id="UP000823561"/>
    </source>
</evidence>
<organism evidence="7 8">
    <name type="scientific">Alosa alosa</name>
    <name type="common">allis shad</name>
    <dbReference type="NCBI Taxonomy" id="278164"/>
    <lineage>
        <taxon>Eukaryota</taxon>
        <taxon>Metazoa</taxon>
        <taxon>Chordata</taxon>
        <taxon>Craniata</taxon>
        <taxon>Vertebrata</taxon>
        <taxon>Euteleostomi</taxon>
        <taxon>Actinopterygii</taxon>
        <taxon>Neopterygii</taxon>
        <taxon>Teleostei</taxon>
        <taxon>Clupei</taxon>
        <taxon>Clupeiformes</taxon>
        <taxon>Clupeoidei</taxon>
        <taxon>Clupeidae</taxon>
        <taxon>Alosa</taxon>
    </lineage>
</organism>
<reference evidence="7" key="1">
    <citation type="submission" date="2020-10" db="EMBL/GenBank/DDBJ databases">
        <title>Chromosome-scale genome assembly of the Allis shad, Alosa alosa.</title>
        <authorList>
            <person name="Margot Z."/>
            <person name="Christophe K."/>
            <person name="Cabau C."/>
            <person name="Louis A."/>
            <person name="Berthelot C."/>
            <person name="Parey E."/>
            <person name="Roest Crollius H."/>
            <person name="Montfort J."/>
            <person name="Robinson-Rechavi M."/>
            <person name="Bucao C."/>
            <person name="Bouchez O."/>
            <person name="Gislard M."/>
            <person name="Lluch J."/>
            <person name="Milhes M."/>
            <person name="Lampietro C."/>
            <person name="Lopez Roques C."/>
            <person name="Donnadieu C."/>
            <person name="Braasch I."/>
            <person name="Desvignes T."/>
            <person name="Postlethwait J."/>
            <person name="Bobe J."/>
            <person name="Guiguen Y."/>
        </authorList>
    </citation>
    <scope>NUCLEOTIDE SEQUENCE</scope>
    <source>
        <strain evidence="7">M-15738</strain>
        <tissue evidence="7">Blood</tissue>
    </source>
</reference>
<dbReference type="GO" id="GO:0004197">
    <property type="term" value="F:cysteine-type endopeptidase activity"/>
    <property type="evidence" value="ECO:0007669"/>
    <property type="project" value="InterPro"/>
</dbReference>
<feature type="domain" description="Peptidase C50" evidence="6">
    <location>
        <begin position="1987"/>
        <end position="2082"/>
    </location>
</feature>
<dbReference type="EC" id="3.4.22.49" evidence="2"/>
<evidence type="ECO:0000256" key="5">
    <source>
        <dbReference type="SAM" id="MobiDB-lite"/>
    </source>
</evidence>
<protein>
    <recommendedName>
        <fullName evidence="2">separase</fullName>
        <ecNumber evidence="2">3.4.22.49</ecNumber>
    </recommendedName>
</protein>
<dbReference type="GO" id="GO:0005813">
    <property type="term" value="C:centrosome"/>
    <property type="evidence" value="ECO:0007669"/>
    <property type="project" value="TreeGrafter"/>
</dbReference>
<evidence type="ECO:0000256" key="2">
    <source>
        <dbReference type="ARBA" id="ARBA00012489"/>
    </source>
</evidence>
<dbReference type="Gene3D" id="1.25.40.10">
    <property type="entry name" value="Tetratricopeptide repeat domain"/>
    <property type="match status" value="1"/>
</dbReference>
<feature type="region of interest" description="Disordered" evidence="5">
    <location>
        <begin position="1083"/>
        <end position="1104"/>
    </location>
</feature>
<comment type="caution">
    <text evidence="7">The sequence shown here is derived from an EMBL/GenBank/DDBJ whole genome shotgun (WGS) entry which is preliminary data.</text>
</comment>